<dbReference type="GO" id="GO:0010792">
    <property type="term" value="P:DNA double-strand break processing involved in repair via single-strand annealing"/>
    <property type="evidence" value="ECO:0007669"/>
    <property type="project" value="TreeGrafter"/>
</dbReference>
<dbReference type="PANTHER" id="PTHR15107:SF0">
    <property type="entry name" value="DNA ENDONUCLEASE ACTIVATOR CTP1 C-TERMINAL DOMAIN-CONTAINING PROTEIN"/>
    <property type="match status" value="1"/>
</dbReference>
<comment type="caution">
    <text evidence="6">The sequence shown here is derived from an EMBL/GenBank/DDBJ whole genome shotgun (WGS) entry which is preliminary data.</text>
</comment>
<dbReference type="OrthoDB" id="5801062at2759"/>
<proteinExistence type="predicted"/>
<evidence type="ECO:0000313" key="7">
    <source>
        <dbReference type="Proteomes" id="UP000054564"/>
    </source>
</evidence>
<feature type="region of interest" description="Disordered" evidence="4">
    <location>
        <begin position="132"/>
        <end position="247"/>
    </location>
</feature>
<dbReference type="STRING" id="1165861.A0A0L0VRU9"/>
<evidence type="ECO:0000259" key="5">
    <source>
        <dbReference type="Pfam" id="PF08573"/>
    </source>
</evidence>
<reference evidence="7" key="1">
    <citation type="submission" date="2014-03" db="EMBL/GenBank/DDBJ databases">
        <title>The Genome Sequence of Puccinia striiformis f. sp. tritici PST-78.</title>
        <authorList>
            <consortium name="The Broad Institute Genome Sequencing Platform"/>
            <person name="Cuomo C."/>
            <person name="Hulbert S."/>
            <person name="Chen X."/>
            <person name="Walker B."/>
            <person name="Young S.K."/>
            <person name="Zeng Q."/>
            <person name="Gargeya S."/>
            <person name="Fitzgerald M."/>
            <person name="Haas B."/>
            <person name="Abouelleil A."/>
            <person name="Alvarado L."/>
            <person name="Arachchi H.M."/>
            <person name="Berlin A.M."/>
            <person name="Chapman S.B."/>
            <person name="Goldberg J."/>
            <person name="Griggs A."/>
            <person name="Gujja S."/>
            <person name="Hansen M."/>
            <person name="Howarth C."/>
            <person name="Imamovic A."/>
            <person name="Larimer J."/>
            <person name="McCowan C."/>
            <person name="Montmayeur A."/>
            <person name="Murphy C."/>
            <person name="Neiman D."/>
            <person name="Pearson M."/>
            <person name="Priest M."/>
            <person name="Roberts A."/>
            <person name="Saif S."/>
            <person name="Shea T."/>
            <person name="Sisk P."/>
            <person name="Sykes S."/>
            <person name="Wortman J."/>
            <person name="Nusbaum C."/>
            <person name="Birren B."/>
        </authorList>
    </citation>
    <scope>NUCLEOTIDE SEQUENCE [LARGE SCALE GENOMIC DNA]</scope>
    <source>
        <strain evidence="7">race PST-78</strain>
    </source>
</reference>
<keyword evidence="2" id="KW-0227">DNA damage</keyword>
<dbReference type="GO" id="GO:0005634">
    <property type="term" value="C:nucleus"/>
    <property type="evidence" value="ECO:0007669"/>
    <property type="project" value="UniProtKB-SubCell"/>
</dbReference>
<organism evidence="6 7">
    <name type="scientific">Puccinia striiformis f. sp. tritici PST-78</name>
    <dbReference type="NCBI Taxonomy" id="1165861"/>
    <lineage>
        <taxon>Eukaryota</taxon>
        <taxon>Fungi</taxon>
        <taxon>Dikarya</taxon>
        <taxon>Basidiomycota</taxon>
        <taxon>Pucciniomycotina</taxon>
        <taxon>Pucciniomycetes</taxon>
        <taxon>Pucciniales</taxon>
        <taxon>Pucciniaceae</taxon>
        <taxon>Puccinia</taxon>
    </lineage>
</organism>
<keyword evidence="3" id="KW-0539">Nucleus</keyword>
<gene>
    <name evidence="6" type="ORF">PSTG_04809</name>
</gene>
<evidence type="ECO:0000313" key="6">
    <source>
        <dbReference type="EMBL" id="KNF01984.1"/>
    </source>
</evidence>
<dbReference type="GO" id="GO:0003684">
    <property type="term" value="F:damaged DNA binding"/>
    <property type="evidence" value="ECO:0007669"/>
    <property type="project" value="TreeGrafter"/>
</dbReference>
<accession>A0A0L0VRU9</accession>
<dbReference type="PANTHER" id="PTHR15107">
    <property type="entry name" value="RETINOBLASTOMA BINDING PROTEIN 8"/>
    <property type="match status" value="1"/>
</dbReference>
<comment type="subcellular location">
    <subcellularLocation>
        <location evidence="1">Nucleus</location>
    </subcellularLocation>
</comment>
<dbReference type="EMBL" id="AJIL01000026">
    <property type="protein sequence ID" value="KNF01984.1"/>
    <property type="molecule type" value="Genomic_DNA"/>
</dbReference>
<evidence type="ECO:0000256" key="2">
    <source>
        <dbReference type="ARBA" id="ARBA00022763"/>
    </source>
</evidence>
<dbReference type="Pfam" id="PF08573">
    <property type="entry name" value="SAE2"/>
    <property type="match status" value="1"/>
</dbReference>
<feature type="compositionally biased region" description="Low complexity" evidence="4">
    <location>
        <begin position="363"/>
        <end position="378"/>
    </location>
</feature>
<dbReference type="Proteomes" id="UP000054564">
    <property type="component" value="Unassembled WGS sequence"/>
</dbReference>
<feature type="domain" description="DNA endonuclease activator Ctp1 C-terminal" evidence="5">
    <location>
        <begin position="483"/>
        <end position="516"/>
    </location>
</feature>
<evidence type="ECO:0000256" key="3">
    <source>
        <dbReference type="ARBA" id="ARBA00023242"/>
    </source>
</evidence>
<evidence type="ECO:0000256" key="1">
    <source>
        <dbReference type="ARBA" id="ARBA00004123"/>
    </source>
</evidence>
<dbReference type="AlphaFoldDB" id="A0A0L0VRU9"/>
<dbReference type="InterPro" id="IPR013882">
    <property type="entry name" value="Ctp1_C"/>
</dbReference>
<feature type="compositionally biased region" description="Basic and acidic residues" evidence="4">
    <location>
        <begin position="306"/>
        <end position="320"/>
    </location>
</feature>
<feature type="compositionally biased region" description="Polar residues" evidence="4">
    <location>
        <begin position="293"/>
        <end position="305"/>
    </location>
</feature>
<sequence>MEPDNLVTGNERLAGFKDLQAAQEWLLENPTGRLIRMNDTRSTKEEEECIRPECIRSKTELERLKNQIGGSRGLDSVELTNQQLRTICDSLTQTLESERAQFHQDRGIWDRFRKDYATVVAAKLIEIENKNSDRVPDDCSAKNSTTRGEERVDDPSSTTKKRRSSVEAATKSPSRIRKVAVRSPSPMKGQQGSPRKDRISHRVGIVANKTPRISHPTHLNKMKRNPLNTPQSLRNPKSSSSAALPTANWIRYSDRKARHHQSIWKDSPPPKKNKAPSNELFSIKPKQELPPKASNSRLSPTNNKVDQQRPGKDMEEERLTYQELSTTEGSSDERSKKVGAVKGGGTSKDVKGKKKALDHEEAGSPPSSSSLSSLPSSPNHHHSSHEEDNNNGEEEEEFPGQLYLRKIHQKRLKTLASKKPKPSVDNINDQFEIDPNHNFGVKHVFNETGVRGKENRKKMHGVGCDCCSGYYEQVAKDLGGSTTNSNHQQEISRHRHFNPPPQTPPGYWQMGFPDTQHVEEINRKAIENNKNKFKKIQVQAKNGIGPYKFKDA</sequence>
<evidence type="ECO:0000256" key="4">
    <source>
        <dbReference type="SAM" id="MobiDB-lite"/>
    </source>
</evidence>
<dbReference type="InterPro" id="IPR033316">
    <property type="entry name" value="RBBP8-like"/>
</dbReference>
<feature type="compositionally biased region" description="Polar residues" evidence="4">
    <location>
        <begin position="226"/>
        <end position="243"/>
    </location>
</feature>
<keyword evidence="7" id="KW-1185">Reference proteome</keyword>
<name>A0A0L0VRU9_9BASI</name>
<protein>
    <recommendedName>
        <fullName evidence="5">DNA endonuclease activator Ctp1 C-terminal domain-containing protein</fullName>
    </recommendedName>
</protein>
<feature type="region of interest" description="Disordered" evidence="4">
    <location>
        <begin position="259"/>
        <end position="397"/>
    </location>
</feature>